<protein>
    <recommendedName>
        <fullName evidence="2">histidine kinase</fullName>
        <ecNumber evidence="2">2.7.13.3</ecNumber>
    </recommendedName>
</protein>
<dbReference type="PANTHER" id="PTHR41523">
    <property type="entry name" value="TWO-COMPONENT SYSTEM SENSOR PROTEIN"/>
    <property type="match status" value="1"/>
</dbReference>
<dbReference type="PROSITE" id="PS50112">
    <property type="entry name" value="PAS"/>
    <property type="match status" value="1"/>
</dbReference>
<evidence type="ECO:0000256" key="1">
    <source>
        <dbReference type="ARBA" id="ARBA00000085"/>
    </source>
</evidence>
<dbReference type="Proteomes" id="UP000005324">
    <property type="component" value="Unassembled WGS sequence"/>
</dbReference>
<dbReference type="GO" id="GO:0004673">
    <property type="term" value="F:protein histidine kinase activity"/>
    <property type="evidence" value="ECO:0007669"/>
    <property type="project" value="UniProtKB-EC"/>
</dbReference>
<reference evidence="18 19" key="1">
    <citation type="submission" date="2010-04" db="EMBL/GenBank/DDBJ databases">
        <authorList>
            <person name="Qin X."/>
            <person name="Bachman B."/>
            <person name="Battles P."/>
            <person name="Bell A."/>
            <person name="Bess C."/>
            <person name="Bickham C."/>
            <person name="Chaboub L."/>
            <person name="Chen D."/>
            <person name="Coyle M."/>
            <person name="Deiros D.R."/>
            <person name="Dinh H."/>
            <person name="Forbes L."/>
            <person name="Fowler G."/>
            <person name="Francisco L."/>
            <person name="Fu Q."/>
            <person name="Gubbala S."/>
            <person name="Hale W."/>
            <person name="Han Y."/>
            <person name="Hemphill L."/>
            <person name="Highlander S.K."/>
            <person name="Hirani K."/>
            <person name="Hogues M."/>
            <person name="Jackson L."/>
            <person name="Jakkamsetti A."/>
            <person name="Javaid M."/>
            <person name="Jiang H."/>
            <person name="Korchina V."/>
            <person name="Kovar C."/>
            <person name="Lara F."/>
            <person name="Lee S."/>
            <person name="Mata R."/>
            <person name="Mathew T."/>
            <person name="Moen C."/>
            <person name="Morales K."/>
            <person name="Munidasa M."/>
            <person name="Nazareth L."/>
            <person name="Ngo R."/>
            <person name="Nguyen L."/>
            <person name="Okwuonu G."/>
            <person name="Ongeri F."/>
            <person name="Patil S."/>
            <person name="Petrosino J."/>
            <person name="Pham C."/>
            <person name="Pham P."/>
            <person name="Pu L.-L."/>
            <person name="Puazo M."/>
            <person name="Raj R."/>
            <person name="Reid J."/>
            <person name="Rouhana J."/>
            <person name="Saada N."/>
            <person name="Shang Y."/>
            <person name="Simmons D."/>
            <person name="Thornton R."/>
            <person name="Warren J."/>
            <person name="Weissenberger G."/>
            <person name="Zhang J."/>
            <person name="Zhang L."/>
            <person name="Zhou C."/>
            <person name="Zhu D."/>
            <person name="Muzny D."/>
            <person name="Worley K."/>
            <person name="Gibbs R."/>
        </authorList>
    </citation>
    <scope>NUCLEOTIDE SEQUENCE [LARGE SCALE GENOMIC DNA]</scope>
    <source>
        <strain evidence="18 19">ATCC 49957</strain>
    </source>
</reference>
<dbReference type="SUPFAM" id="SSF55785">
    <property type="entry name" value="PYP-like sensor domain (PAS domain)"/>
    <property type="match status" value="1"/>
</dbReference>
<dbReference type="SMART" id="SM00086">
    <property type="entry name" value="PAC"/>
    <property type="match status" value="1"/>
</dbReference>
<evidence type="ECO:0000313" key="18">
    <source>
        <dbReference type="EMBL" id="EFH13173.1"/>
    </source>
</evidence>
<proteinExistence type="predicted"/>
<dbReference type="InterPro" id="IPR035965">
    <property type="entry name" value="PAS-like_dom_sf"/>
</dbReference>
<dbReference type="PANTHER" id="PTHR41523:SF7">
    <property type="entry name" value="HISTIDINE KINASE"/>
    <property type="match status" value="1"/>
</dbReference>
<dbReference type="GO" id="GO:0009881">
    <property type="term" value="F:photoreceptor activity"/>
    <property type="evidence" value="ECO:0007669"/>
    <property type="project" value="UniProtKB-KW"/>
</dbReference>
<dbReference type="PROSITE" id="PS50113">
    <property type="entry name" value="PAC"/>
    <property type="match status" value="1"/>
</dbReference>
<dbReference type="InterPro" id="IPR011102">
    <property type="entry name" value="Sig_transdc_His_kinase_HWE"/>
</dbReference>
<dbReference type="EMBL" id="ADVL01000110">
    <property type="protein sequence ID" value="EFH13173.1"/>
    <property type="molecule type" value="Genomic_DNA"/>
</dbReference>
<keyword evidence="11" id="KW-0418">Kinase</keyword>
<comment type="caution">
    <text evidence="18">The sequence shown here is derived from an EMBL/GenBank/DDBJ whole genome shotgun (WGS) entry which is preliminary data.</text>
</comment>
<evidence type="ECO:0000256" key="7">
    <source>
        <dbReference type="ARBA" id="ARBA00022643"/>
    </source>
</evidence>
<keyword evidence="6" id="KW-0285">Flavoprotein</keyword>
<keyword evidence="15" id="KW-0675">Receptor</keyword>
<dbReference type="Gene3D" id="3.30.565.10">
    <property type="entry name" value="Histidine kinase-like ATPase, C-terminal domain"/>
    <property type="match status" value="1"/>
</dbReference>
<keyword evidence="4" id="KW-0597">Phosphoprotein</keyword>
<sequence length="350" mass="38088">SRAAAVQAAAALAASESRFRRFAEASPDVMWMTDPTGRQLDFVSPAFERIWGIARERLIAQPLLWLEAVHPADRNRVETAWRQAERDGSFDAEYRILRPDGGMRWIRDIGFPMLDAQGVIVRRGGLARDITAAKAAESRQALLLGELNHRVKNTLATVHSLALQTARTAGDSADAMPRFLADFQARLLTLSRGHDLLTARTWRGASLADIAQAALAPWQSAAAAEAPARLSLEGPECWLAPRQALGLALALHELATNATKHGALSRPEGLVQVRWQAEAGSMVRLTWQESGGPPVRAPTRRGFGSRMLERGLPAELGPGSSVEMEYAEHGFRAAICFRPASGPQVEEETA</sequence>
<keyword evidence="7" id="KW-0288">FMN</keyword>
<dbReference type="InterPro" id="IPR000014">
    <property type="entry name" value="PAS"/>
</dbReference>
<organism evidence="18 19">
    <name type="scientific">Pseudoroseomonas cervicalis ATCC 49957</name>
    <dbReference type="NCBI Taxonomy" id="525371"/>
    <lineage>
        <taxon>Bacteria</taxon>
        <taxon>Pseudomonadati</taxon>
        <taxon>Pseudomonadota</taxon>
        <taxon>Alphaproteobacteria</taxon>
        <taxon>Acetobacterales</taxon>
        <taxon>Roseomonadaceae</taxon>
        <taxon>Roseomonas</taxon>
    </lineage>
</organism>
<keyword evidence="3" id="KW-0600">Photoreceptor protein</keyword>
<dbReference type="InterPro" id="IPR001610">
    <property type="entry name" value="PAC"/>
</dbReference>
<evidence type="ECO:0000256" key="9">
    <source>
        <dbReference type="ARBA" id="ARBA00022737"/>
    </source>
</evidence>
<evidence type="ECO:0000256" key="5">
    <source>
        <dbReference type="ARBA" id="ARBA00022606"/>
    </source>
</evidence>
<accession>D5RHQ0</accession>
<dbReference type="HOGENOM" id="CLU_791149_0_0_5"/>
<evidence type="ECO:0000256" key="12">
    <source>
        <dbReference type="ARBA" id="ARBA00022840"/>
    </source>
</evidence>
<feature type="domain" description="PAS" evidence="16">
    <location>
        <begin position="15"/>
        <end position="88"/>
    </location>
</feature>
<dbReference type="SMART" id="SM00091">
    <property type="entry name" value="PAS"/>
    <property type="match status" value="1"/>
</dbReference>
<evidence type="ECO:0000259" key="16">
    <source>
        <dbReference type="PROSITE" id="PS50112"/>
    </source>
</evidence>
<dbReference type="AlphaFoldDB" id="D5RHQ0"/>
<feature type="domain" description="PAC" evidence="17">
    <location>
        <begin position="90"/>
        <end position="142"/>
    </location>
</feature>
<keyword evidence="5" id="KW-0716">Sensory transduction</keyword>
<name>D5RHQ0_9PROT</name>
<dbReference type="CDD" id="cd00130">
    <property type="entry name" value="PAS"/>
    <property type="match status" value="1"/>
</dbReference>
<evidence type="ECO:0000313" key="19">
    <source>
        <dbReference type="Proteomes" id="UP000005324"/>
    </source>
</evidence>
<evidence type="ECO:0000256" key="6">
    <source>
        <dbReference type="ARBA" id="ARBA00022630"/>
    </source>
</evidence>
<dbReference type="Gene3D" id="3.30.450.20">
    <property type="entry name" value="PAS domain"/>
    <property type="match status" value="1"/>
</dbReference>
<dbReference type="InterPro" id="IPR000700">
    <property type="entry name" value="PAS-assoc_C"/>
</dbReference>
<evidence type="ECO:0000256" key="3">
    <source>
        <dbReference type="ARBA" id="ARBA00022543"/>
    </source>
</evidence>
<keyword evidence="9" id="KW-0677">Repeat</keyword>
<keyword evidence="14" id="KW-0843">Virulence</keyword>
<dbReference type="InterPro" id="IPR036890">
    <property type="entry name" value="HATPase_C_sf"/>
</dbReference>
<keyword evidence="12" id="KW-0067">ATP-binding</keyword>
<dbReference type="GO" id="GO:0005524">
    <property type="term" value="F:ATP binding"/>
    <property type="evidence" value="ECO:0007669"/>
    <property type="project" value="UniProtKB-KW"/>
</dbReference>
<keyword evidence="13" id="KW-0157">Chromophore</keyword>
<evidence type="ECO:0000256" key="15">
    <source>
        <dbReference type="ARBA" id="ARBA00023170"/>
    </source>
</evidence>
<keyword evidence="19" id="KW-1185">Reference proteome</keyword>
<comment type="catalytic activity">
    <reaction evidence="1">
        <text>ATP + protein L-histidine = ADP + protein N-phospho-L-histidine.</text>
        <dbReference type="EC" id="2.7.13.3"/>
    </reaction>
</comment>
<evidence type="ECO:0000256" key="8">
    <source>
        <dbReference type="ARBA" id="ARBA00022679"/>
    </source>
</evidence>
<evidence type="ECO:0000259" key="17">
    <source>
        <dbReference type="PROSITE" id="PS50113"/>
    </source>
</evidence>
<evidence type="ECO:0000256" key="13">
    <source>
        <dbReference type="ARBA" id="ARBA00022991"/>
    </source>
</evidence>
<keyword evidence="10" id="KW-0547">Nucleotide-binding</keyword>
<evidence type="ECO:0000256" key="2">
    <source>
        <dbReference type="ARBA" id="ARBA00012438"/>
    </source>
</evidence>
<evidence type="ECO:0000256" key="11">
    <source>
        <dbReference type="ARBA" id="ARBA00022777"/>
    </source>
</evidence>
<dbReference type="Pfam" id="PF07536">
    <property type="entry name" value="HWE_HK"/>
    <property type="match status" value="1"/>
</dbReference>
<dbReference type="Pfam" id="PF08447">
    <property type="entry name" value="PAS_3"/>
    <property type="match status" value="1"/>
</dbReference>
<dbReference type="InterPro" id="IPR013655">
    <property type="entry name" value="PAS_fold_3"/>
</dbReference>
<keyword evidence="8" id="KW-0808">Transferase</keyword>
<gene>
    <name evidence="18" type="ORF">HMPREF0731_0610</name>
</gene>
<evidence type="ECO:0000256" key="10">
    <source>
        <dbReference type="ARBA" id="ARBA00022741"/>
    </source>
</evidence>
<evidence type="ECO:0000256" key="4">
    <source>
        <dbReference type="ARBA" id="ARBA00022553"/>
    </source>
</evidence>
<dbReference type="EC" id="2.7.13.3" evidence="2"/>
<dbReference type="NCBIfam" id="TIGR00229">
    <property type="entry name" value="sensory_box"/>
    <property type="match status" value="1"/>
</dbReference>
<feature type="non-terminal residue" evidence="18">
    <location>
        <position position="1"/>
    </location>
</feature>
<dbReference type="RefSeq" id="WP_007003669.1">
    <property type="nucleotide sequence ID" value="NZ_GG770778.1"/>
</dbReference>
<dbReference type="SMART" id="SM00911">
    <property type="entry name" value="HWE_HK"/>
    <property type="match status" value="1"/>
</dbReference>
<evidence type="ECO:0000256" key="14">
    <source>
        <dbReference type="ARBA" id="ARBA00023026"/>
    </source>
</evidence>